<dbReference type="OrthoDB" id="400658at2"/>
<accession>A0A084EWX5</accession>
<protein>
    <submittedName>
        <fullName evidence="3">Peptidase S8/S53 family protein</fullName>
    </submittedName>
</protein>
<evidence type="ECO:0000313" key="4">
    <source>
        <dbReference type="Proteomes" id="UP000028537"/>
    </source>
</evidence>
<dbReference type="InterPro" id="IPR036852">
    <property type="entry name" value="Peptidase_S8/S53_dom_sf"/>
</dbReference>
<comment type="caution">
    <text evidence="3">The sequence shown here is derived from an EMBL/GenBank/DDBJ whole genome shotgun (WGS) entry which is preliminary data.</text>
</comment>
<evidence type="ECO:0000313" key="3">
    <source>
        <dbReference type="EMBL" id="KEZ22467.1"/>
    </source>
</evidence>
<evidence type="ECO:0000259" key="2">
    <source>
        <dbReference type="Pfam" id="PF00082"/>
    </source>
</evidence>
<dbReference type="GO" id="GO:0004252">
    <property type="term" value="F:serine-type endopeptidase activity"/>
    <property type="evidence" value="ECO:0007669"/>
    <property type="project" value="InterPro"/>
</dbReference>
<keyword evidence="1" id="KW-0732">Signal</keyword>
<dbReference type="RefSeq" id="WP_038103290.1">
    <property type="nucleotide sequence ID" value="NZ_JFDP01000072.1"/>
</dbReference>
<dbReference type="SUPFAM" id="SSF52743">
    <property type="entry name" value="Subtilisin-like"/>
    <property type="match status" value="1"/>
</dbReference>
<proteinExistence type="predicted"/>
<name>A0A084EWX5_9BACT</name>
<reference evidence="3 4" key="1">
    <citation type="submission" date="2014-02" db="EMBL/GenBank/DDBJ databases">
        <title>Genome sequence of Ureaplasma diversum strain 246.</title>
        <authorList>
            <person name="Sirand-Pugnet P."/>
            <person name="Breton M."/>
            <person name="Dordet-Frisoni E."/>
            <person name="Baranowski E."/>
            <person name="Barre A."/>
            <person name="Couture C."/>
            <person name="Dupuy V."/>
            <person name="Gaurivaud P."/>
            <person name="Jacob D."/>
            <person name="Lemaitre C."/>
            <person name="Manso-Silvan L."/>
            <person name="Nikolski M."/>
            <person name="Nouvel L.-X."/>
            <person name="Poumarat F."/>
            <person name="Tardy F."/>
            <person name="Thebault P."/>
            <person name="Theil S."/>
            <person name="Citti C."/>
            <person name="Thiaucourt F."/>
            <person name="Blanchard A."/>
        </authorList>
    </citation>
    <scope>NUCLEOTIDE SEQUENCE [LARGE SCALE GENOMIC DNA]</scope>
    <source>
        <strain evidence="3 4">NCTC 246</strain>
    </source>
</reference>
<dbReference type="Pfam" id="PF00082">
    <property type="entry name" value="Peptidase_S8"/>
    <property type="match status" value="1"/>
</dbReference>
<sequence>MTKYNKFKKIIKLGLVGSLVTSFLTFSVTANDIKNVKHQEVNTEKKIVEIKNSINQDDKAKNELTTVIGARRYELMIDNDKDIDLNNLHDQIKNLVFKNNDYLLKSDILSNLKIITFAISNHADINLLNEKLELLLNKNEDIKDIYFFNTKYTYTDFVNKKLPDVETVSNSFTRKRYDYNDATTYDAANQHHYKIVGLDYFNQKTHFEHFFNEKVTIGLLDGDGVVRHNSKPFRWNNDNGNGVHWRDEPFYTEVSSDHSDQIGEIMVGQKGINQTAKLWSVMVDLYWNGVTGEVNFLLSRGVNIIVNVWNFKDHIDKEYAGYSKYFDQVVVNNPEIINVIAGGNISPHSDYQSRYLNGIALSKNSIIVGAIDSYTKKKAYYSKIGRDDHYLTVVAPSGAFHFSNPEWQTWGTSNSAGVIAGLLSIIYQKNKPIFNRGHDSIIAKSALISGSLIPPSEEDTYTHQTGYGIPRLDLVDQAVKNLRYFKNMKNDDKKVVLRLKKGDRVRVNATWNYKNYSNNDKADVDLRVIGKENYSSTSSDRNTETIDFVVKTSGNYIIKLNVYNKSSNISPVDVAITYVIEKGNV</sequence>
<dbReference type="InterPro" id="IPR000209">
    <property type="entry name" value="Peptidase_S8/S53_dom"/>
</dbReference>
<keyword evidence="4" id="KW-1185">Reference proteome</keyword>
<dbReference type="EMBL" id="JFDP01000072">
    <property type="protein sequence ID" value="KEZ22467.1"/>
    <property type="molecule type" value="Genomic_DNA"/>
</dbReference>
<dbReference type="AlphaFoldDB" id="A0A084EWX5"/>
<gene>
    <name evidence="3" type="ORF">UDIV_5960</name>
</gene>
<evidence type="ECO:0000256" key="1">
    <source>
        <dbReference type="SAM" id="SignalP"/>
    </source>
</evidence>
<feature type="domain" description="Peptidase S8/S53" evidence="2">
    <location>
        <begin position="270"/>
        <end position="446"/>
    </location>
</feature>
<dbReference type="Proteomes" id="UP000028537">
    <property type="component" value="Unassembled WGS sequence"/>
</dbReference>
<feature type="signal peptide" evidence="1">
    <location>
        <begin position="1"/>
        <end position="30"/>
    </location>
</feature>
<dbReference type="GO" id="GO:0006508">
    <property type="term" value="P:proteolysis"/>
    <property type="evidence" value="ECO:0007669"/>
    <property type="project" value="InterPro"/>
</dbReference>
<feature type="chain" id="PRO_5001774681" evidence="1">
    <location>
        <begin position="31"/>
        <end position="585"/>
    </location>
</feature>
<organism evidence="3 4">
    <name type="scientific">Ureaplasma diversum NCTC 246</name>
    <dbReference type="NCBI Taxonomy" id="1188241"/>
    <lineage>
        <taxon>Bacteria</taxon>
        <taxon>Bacillati</taxon>
        <taxon>Mycoplasmatota</taxon>
        <taxon>Mycoplasmoidales</taxon>
        <taxon>Mycoplasmoidaceae</taxon>
        <taxon>Ureaplasma</taxon>
    </lineage>
</organism>
<dbReference type="Gene3D" id="3.40.50.200">
    <property type="entry name" value="Peptidase S8/S53 domain"/>
    <property type="match status" value="1"/>
</dbReference>